<accession>Q184V7</accession>
<reference evidence="1 2" key="1">
    <citation type="journal article" date="2006" name="Nat. Genet.">
        <title>The multidrug-resistant human pathogen Clostridium difficile has a highly mobile, mosaic genome.</title>
        <authorList>
            <person name="Sebaihia M."/>
            <person name="Wren B.W."/>
            <person name="Mullany P."/>
            <person name="Fairweather N.F."/>
            <person name="Minton N."/>
            <person name="Stabler R."/>
            <person name="Thomson N.R."/>
            <person name="Roberts A.P."/>
            <person name="Cerdeno-Tarraga A.M."/>
            <person name="Wang H."/>
            <person name="Holden M.T.G."/>
            <person name="Wright A."/>
            <person name="Churcher C."/>
            <person name="Quail M.A."/>
            <person name="Baker S."/>
            <person name="Bason N."/>
            <person name="Brooks K."/>
            <person name="Chillingworth T."/>
            <person name="Cronin A."/>
            <person name="Davis P."/>
            <person name="Dowd L."/>
            <person name="Fraser A."/>
            <person name="Feltwell T."/>
            <person name="Hance Z."/>
            <person name="Holroyd S."/>
            <person name="Jagels K."/>
            <person name="Moule S."/>
            <person name="Mungall K."/>
            <person name="Price C."/>
            <person name="Rabbinowitsch R."/>
            <person name="Sharp S."/>
            <person name="Simmonds M."/>
            <person name="Steven K."/>
            <person name="Unwin L."/>
            <person name="Whithead S."/>
            <person name="Dupuy B."/>
            <person name="Dougan G."/>
            <person name="Barrell B.and.Parkhill.J."/>
        </authorList>
    </citation>
    <scope>NUCLEOTIDE SEQUENCE [LARGE SCALE GENOMIC DNA]</scope>
    <source>
        <strain evidence="1 2">630</strain>
    </source>
</reference>
<dbReference type="STRING" id="272563.CD630_31201"/>
<organism evidence="1 2">
    <name type="scientific">Clostridioides difficile (strain 630)</name>
    <name type="common">Peptoclostridium difficile</name>
    <dbReference type="NCBI Taxonomy" id="272563"/>
    <lineage>
        <taxon>Bacteria</taxon>
        <taxon>Bacillati</taxon>
        <taxon>Bacillota</taxon>
        <taxon>Clostridia</taxon>
        <taxon>Peptostreptococcales</taxon>
        <taxon>Peptostreptococcaceae</taxon>
        <taxon>Clostridioides</taxon>
    </lineage>
</organism>
<dbReference type="EnsemblBacteria" id="CAJ70013">
    <property type="protein sequence ID" value="CAJ70013"/>
    <property type="gene ID" value="CD630_31201"/>
</dbReference>
<protein>
    <submittedName>
        <fullName evidence="1">Uncharacterized protein</fullName>
    </submittedName>
</protein>
<dbReference type="KEGG" id="cdf:CD630_31201"/>
<evidence type="ECO:0000313" key="2">
    <source>
        <dbReference type="Proteomes" id="UP000001978"/>
    </source>
</evidence>
<gene>
    <name evidence="1" type="ordered locus">CD630_31201</name>
</gene>
<evidence type="ECO:0000313" key="1">
    <source>
        <dbReference type="EMBL" id="CAJ70013.1"/>
    </source>
</evidence>
<proteinExistence type="predicted"/>
<name>Q184V7_CLOD6</name>
<sequence>MYMRRDNNLLMKDYKYKGYFKGVEIFDNVNDLNLNTLTTVSRFVLVFLFTIT</sequence>
<dbReference type="PATRIC" id="fig|272563.8.peg.3265"/>
<dbReference type="EMBL" id="AM180355">
    <property type="protein sequence ID" value="CAJ70013.1"/>
    <property type="molecule type" value="Genomic_DNA"/>
</dbReference>
<dbReference type="AlphaFoldDB" id="Q184V7"/>
<dbReference type="BioCyc" id="PDIF272563:G12WB-3283-MONOMER"/>
<dbReference type="Proteomes" id="UP000001978">
    <property type="component" value="Chromosome"/>
</dbReference>